<evidence type="ECO:0000313" key="2">
    <source>
        <dbReference type="EMBL" id="GAA0143098.1"/>
    </source>
</evidence>
<reference evidence="2 3" key="1">
    <citation type="submission" date="2024-01" db="EMBL/GenBank/DDBJ databases">
        <title>The complete chloroplast genome sequence of Lithospermum erythrorhizon: insights into the phylogenetic relationship among Boraginaceae species and the maternal lineages of purple gromwells.</title>
        <authorList>
            <person name="Okada T."/>
            <person name="Watanabe K."/>
        </authorList>
    </citation>
    <scope>NUCLEOTIDE SEQUENCE [LARGE SCALE GENOMIC DNA]</scope>
</reference>
<feature type="compositionally biased region" description="Basic residues" evidence="1">
    <location>
        <begin position="61"/>
        <end position="70"/>
    </location>
</feature>
<dbReference type="EMBL" id="BAABME010000475">
    <property type="protein sequence ID" value="GAA0143098.1"/>
    <property type="molecule type" value="Genomic_DNA"/>
</dbReference>
<sequence length="176" mass="18590">MVTPCLFPGPAGTKVRNVPITTDTFRRESYSTPTIPAATSISSAGKRPAPEGGRPKVFGSRNKHIAHKPKRAEPVTISEDPPSASSLPPPAPADNAGPPSPASVQEIPTFSPSSLPKDGADSGLKAYAEYSSGLLNLPYTLSGGLLDTEDSILWKKPKAFQASKPLILERVKNDFD</sequence>
<dbReference type="AlphaFoldDB" id="A0AAV3NVY3"/>
<gene>
    <name evidence="2" type="ORF">LIER_03859</name>
</gene>
<proteinExistence type="predicted"/>
<accession>A0AAV3NVY3</accession>
<evidence type="ECO:0000313" key="3">
    <source>
        <dbReference type="Proteomes" id="UP001454036"/>
    </source>
</evidence>
<name>A0AAV3NVY3_LITER</name>
<feature type="compositionally biased region" description="Polar residues" evidence="1">
    <location>
        <begin position="30"/>
        <end position="43"/>
    </location>
</feature>
<evidence type="ECO:0000256" key="1">
    <source>
        <dbReference type="SAM" id="MobiDB-lite"/>
    </source>
</evidence>
<comment type="caution">
    <text evidence="2">The sequence shown here is derived from an EMBL/GenBank/DDBJ whole genome shotgun (WGS) entry which is preliminary data.</text>
</comment>
<dbReference type="Proteomes" id="UP001454036">
    <property type="component" value="Unassembled WGS sequence"/>
</dbReference>
<protein>
    <submittedName>
        <fullName evidence="2">Uncharacterized protein</fullName>
    </submittedName>
</protein>
<keyword evidence="3" id="KW-1185">Reference proteome</keyword>
<feature type="region of interest" description="Disordered" evidence="1">
    <location>
        <begin position="1"/>
        <end position="123"/>
    </location>
</feature>
<organism evidence="2 3">
    <name type="scientific">Lithospermum erythrorhizon</name>
    <name type="common">Purple gromwell</name>
    <name type="synonym">Lithospermum officinale var. erythrorhizon</name>
    <dbReference type="NCBI Taxonomy" id="34254"/>
    <lineage>
        <taxon>Eukaryota</taxon>
        <taxon>Viridiplantae</taxon>
        <taxon>Streptophyta</taxon>
        <taxon>Embryophyta</taxon>
        <taxon>Tracheophyta</taxon>
        <taxon>Spermatophyta</taxon>
        <taxon>Magnoliopsida</taxon>
        <taxon>eudicotyledons</taxon>
        <taxon>Gunneridae</taxon>
        <taxon>Pentapetalae</taxon>
        <taxon>asterids</taxon>
        <taxon>lamiids</taxon>
        <taxon>Boraginales</taxon>
        <taxon>Boraginaceae</taxon>
        <taxon>Boraginoideae</taxon>
        <taxon>Lithospermeae</taxon>
        <taxon>Lithospermum</taxon>
    </lineage>
</organism>